<dbReference type="AlphaFoldDB" id="K0RDH9"/>
<dbReference type="EMBL" id="AGNL01041968">
    <property type="protein sequence ID" value="EJK51245.1"/>
    <property type="molecule type" value="Genomic_DNA"/>
</dbReference>
<evidence type="ECO:0000256" key="1">
    <source>
        <dbReference type="SAM" id="MobiDB-lite"/>
    </source>
</evidence>
<sequence>MAIFVEEIGAIRATAPARRARSPIVHAGLATITLGGAGRHHESELLPIRVSAATDDPDDDGAARDDERDAAQDLEAQTRDRPGTPVSTADAGDESGDGPLSSIEDLNTFLQIDGDNGFNRLLLMRRPGPAPYVLLSKEVVTQGCPLDGIALLPMVELLREAEPDLLQPWYADDGSGYGKLVRQRNVYKRLEQIIEPDFGYFPAGAKCWLTIPKRMEEEVKQYLADNGLPWQVTQGKRYVRGFIGSEDALSERIEPKVEHWTFAIERLANAA</sequence>
<protein>
    <submittedName>
        <fullName evidence="2">Uncharacterized protein</fullName>
    </submittedName>
</protein>
<dbReference type="Proteomes" id="UP000266841">
    <property type="component" value="Unassembled WGS sequence"/>
</dbReference>
<proteinExistence type="predicted"/>
<feature type="non-terminal residue" evidence="2">
    <location>
        <position position="271"/>
    </location>
</feature>
<evidence type="ECO:0000313" key="2">
    <source>
        <dbReference type="EMBL" id="EJK51245.1"/>
    </source>
</evidence>
<accession>K0RDH9</accession>
<name>K0RDH9_THAOC</name>
<organism evidence="2 3">
    <name type="scientific">Thalassiosira oceanica</name>
    <name type="common">Marine diatom</name>
    <dbReference type="NCBI Taxonomy" id="159749"/>
    <lineage>
        <taxon>Eukaryota</taxon>
        <taxon>Sar</taxon>
        <taxon>Stramenopiles</taxon>
        <taxon>Ochrophyta</taxon>
        <taxon>Bacillariophyta</taxon>
        <taxon>Coscinodiscophyceae</taxon>
        <taxon>Thalassiosirophycidae</taxon>
        <taxon>Thalassiosirales</taxon>
        <taxon>Thalassiosiraceae</taxon>
        <taxon>Thalassiosira</taxon>
    </lineage>
</organism>
<reference evidence="2 3" key="1">
    <citation type="journal article" date="2012" name="Genome Biol.">
        <title>Genome and low-iron response of an oceanic diatom adapted to chronic iron limitation.</title>
        <authorList>
            <person name="Lommer M."/>
            <person name="Specht M."/>
            <person name="Roy A.S."/>
            <person name="Kraemer L."/>
            <person name="Andreson R."/>
            <person name="Gutowska M.A."/>
            <person name="Wolf J."/>
            <person name="Bergner S.V."/>
            <person name="Schilhabel M.B."/>
            <person name="Klostermeier U.C."/>
            <person name="Beiko R.G."/>
            <person name="Rosenstiel P."/>
            <person name="Hippler M."/>
            <person name="Laroche J."/>
        </authorList>
    </citation>
    <scope>NUCLEOTIDE SEQUENCE [LARGE SCALE GENOMIC DNA]</scope>
    <source>
        <strain evidence="2 3">CCMP1005</strain>
    </source>
</reference>
<comment type="caution">
    <text evidence="2">The sequence shown here is derived from an EMBL/GenBank/DDBJ whole genome shotgun (WGS) entry which is preliminary data.</text>
</comment>
<feature type="compositionally biased region" description="Basic and acidic residues" evidence="1">
    <location>
        <begin position="61"/>
        <end position="82"/>
    </location>
</feature>
<gene>
    <name evidence="2" type="ORF">THAOC_29600</name>
</gene>
<evidence type="ECO:0000313" key="3">
    <source>
        <dbReference type="Proteomes" id="UP000266841"/>
    </source>
</evidence>
<feature type="region of interest" description="Disordered" evidence="1">
    <location>
        <begin position="52"/>
        <end position="102"/>
    </location>
</feature>
<keyword evidence="3" id="KW-1185">Reference proteome</keyword>